<dbReference type="EMBL" id="FNIN01000003">
    <property type="protein sequence ID" value="SDN60415.1"/>
    <property type="molecule type" value="Genomic_DNA"/>
</dbReference>
<proteinExistence type="predicted"/>
<sequence length="911" mass="107979">MAEHYIVPSEQTFLLQLANYLIKLSDLQDICVVLPSRRAGLFLRYYLGKLQQKEFLLPRIYSIEDFINEQSIQILPYRLIDCYEFIGICAEVLRKYENLNLSFAWMRFLYDLFEEVEQELVFPENIQFFFEGQETVNCFLKNFSNIYRDIKKCLDKRLKNTLGMRFRLISENLDLLKKNLKNFKIILAGFFALTKAERHIFKHLIVEHDAVSFWETEGSNIHSILKREFSFLGINPKIISKDVSKDSPDYEFWVGPDFHTILNKLPKCLELSKNPDNEAILVADSNLLLPLLSVLPNENVNFTMGYSLSWTSFFSFLLFLGEVVKYVQGNAIRVQDIEALLTHGYIKAINVESALYLKKIITQVPREYIDLEFIRGKIILKEHFEFYLNLERNFLEPVLKLAEQKKINLNQIVLVWNKILLSVFDIVKHIPEEFSFFKRCYKLWEKEILVKISKSILGEQKLLVNEAVDFILEWLNSIFLTLKGEPLKGLQVLGLLESRLLSFKKLYVLGAQEGSLPSFKQQNPLFPEEIRKAIGLPSKEHHEVLQNYHFKRLVSSCKKVYFLYTENFSTTSYETKSMPSRYIEEAIWQEEKNNKKPEIKILDIKLKNFDLNLFSGIKKKKEDKEKIYNLLAQNVSATLLNHYLRCPLSFYFRYILGVLTSQISESLEIGKVVHQILFSYFLPYKEREGFDFKFDLNKLKESINNVLENDSFFQNIEQQRTFFIKKTILSRISNYLIWLEKLSKNSKIKILDLEKEFQFSFKSNVLNKKIMLIGKVDRLERRDDDLYVLDYKTGNIKFNKNLFLENKEINFSFLQEKKFDFQLPIYIYLIANNYNEYPIFSNYVLLSNFEIKERSFFKLNEYPKQIEFESRLSRYIDIVIEHMLESEEFSPTMDSRNCLFCSYFYLCPVGR</sequence>
<evidence type="ECO:0000259" key="1">
    <source>
        <dbReference type="Pfam" id="PF12705"/>
    </source>
</evidence>
<keyword evidence="3" id="KW-1185">Reference proteome</keyword>
<dbReference type="InterPro" id="IPR027417">
    <property type="entry name" value="P-loop_NTPase"/>
</dbReference>
<dbReference type="InterPro" id="IPR038726">
    <property type="entry name" value="PDDEXK_AddAB-type"/>
</dbReference>
<organism evidence="2 3">
    <name type="scientific">Desulfonauticus submarinus</name>
    <dbReference type="NCBI Taxonomy" id="206665"/>
    <lineage>
        <taxon>Bacteria</taxon>
        <taxon>Pseudomonadati</taxon>
        <taxon>Thermodesulfobacteriota</taxon>
        <taxon>Desulfovibrionia</taxon>
        <taxon>Desulfovibrionales</taxon>
        <taxon>Desulfonauticaceae</taxon>
        <taxon>Desulfonauticus</taxon>
    </lineage>
</organism>
<dbReference type="Pfam" id="PF12705">
    <property type="entry name" value="PDDEXK_1"/>
    <property type="match status" value="1"/>
</dbReference>
<dbReference type="RefSeq" id="WP_092064404.1">
    <property type="nucleotide sequence ID" value="NZ_FNIN01000003.1"/>
</dbReference>
<dbReference type="InterPro" id="IPR011604">
    <property type="entry name" value="PDDEXK-like_dom_sf"/>
</dbReference>
<gene>
    <name evidence="2" type="ORF">SAMN04488516_103155</name>
</gene>
<evidence type="ECO:0000313" key="3">
    <source>
        <dbReference type="Proteomes" id="UP000199602"/>
    </source>
</evidence>
<protein>
    <submittedName>
        <fullName evidence="2">PD-(D/E)XK nuclease superfamily protein</fullName>
    </submittedName>
</protein>
<reference evidence="2 3" key="1">
    <citation type="submission" date="2016-10" db="EMBL/GenBank/DDBJ databases">
        <authorList>
            <person name="de Groot N.N."/>
        </authorList>
    </citation>
    <scope>NUCLEOTIDE SEQUENCE [LARGE SCALE GENOMIC DNA]</scope>
    <source>
        <strain evidence="2 3">DSM 15269</strain>
    </source>
</reference>
<name>A0A1H0CRG7_9BACT</name>
<feature type="domain" description="PD-(D/E)XK endonuclease-like" evidence="1">
    <location>
        <begin position="635"/>
        <end position="908"/>
    </location>
</feature>
<evidence type="ECO:0000313" key="2">
    <source>
        <dbReference type="EMBL" id="SDN60415.1"/>
    </source>
</evidence>
<dbReference type="AlphaFoldDB" id="A0A1H0CRG7"/>
<dbReference type="InterPro" id="IPR011335">
    <property type="entry name" value="Restrct_endonuc-II-like"/>
</dbReference>
<dbReference type="Gene3D" id="3.90.320.10">
    <property type="match status" value="2"/>
</dbReference>
<dbReference type="SUPFAM" id="SSF52980">
    <property type="entry name" value="Restriction endonuclease-like"/>
    <property type="match status" value="1"/>
</dbReference>
<dbReference type="Proteomes" id="UP000199602">
    <property type="component" value="Unassembled WGS sequence"/>
</dbReference>
<dbReference type="STRING" id="206665.SAMN04488516_103155"/>
<accession>A0A1H0CRG7</accession>
<dbReference type="OrthoDB" id="9766257at2"/>
<dbReference type="SUPFAM" id="SSF52540">
    <property type="entry name" value="P-loop containing nucleoside triphosphate hydrolases"/>
    <property type="match status" value="1"/>
</dbReference>